<evidence type="ECO:0000259" key="5">
    <source>
        <dbReference type="Pfam" id="PF00205"/>
    </source>
</evidence>
<dbReference type="InterPro" id="IPR029061">
    <property type="entry name" value="THDP-binding"/>
</dbReference>
<sequence>MARDGNTAIIEQFLSDGITYMFGNPGTVEQGFLDALEGFEDFHYILTLQETVAAGIADGYARATGGPALLQLHSGVGLGNAIGMLYQAKRGHSPLVVVAGEAGVGYDAMDAQMAADLVAMARPVTKHAMRVIDPGSVLRVLRRAVKMAMTPPRGPVFVALPLDVLDQPNHEPVQPSLVPHTAVLPAPELVRQAAGLLSGARSPIILAGDGVSVSGAQAELTRVAEQLGADVWGVEFSEANMDGRHPLFRGQLGHMFGQVSADAVKDADAVLVVGTYLFPEVFPSLTSPFGKDARIVHIDLDSYEIAKNHPVTLGLVADPRLTLAALSAELEGTMGRAGKQAAAARLARRTAEPPRPAPAEDSILNTFMRELAARAPDDVIVFDEGLTASGVIGAYFPPRGPGSWFLTRGGSLGVGIPGAIGAKLAHPDRTVIGFTGDGGSMYTFQALATAVRYDIAAKFVICNNHSYRLLDNNIEEYWRGRGIPGHRFPRSFDLSYPDLQFTDLARGCGVDGLRVEKADQIEEAVERLLGHDGPFLIDLVTEPGRPL</sequence>
<dbReference type="Gene3D" id="3.40.50.970">
    <property type="match status" value="2"/>
</dbReference>
<evidence type="ECO:0000259" key="7">
    <source>
        <dbReference type="Pfam" id="PF02776"/>
    </source>
</evidence>
<evidence type="ECO:0000256" key="2">
    <source>
        <dbReference type="ARBA" id="ARBA00007812"/>
    </source>
</evidence>
<evidence type="ECO:0000256" key="3">
    <source>
        <dbReference type="ARBA" id="ARBA00023052"/>
    </source>
</evidence>
<dbReference type="RefSeq" id="WP_189650404.1">
    <property type="nucleotide sequence ID" value="NZ_BMRC01000013.1"/>
</dbReference>
<organism evidence="8 9">
    <name type="scientific">Nonomuraea spiralis</name>
    <dbReference type="NCBI Taxonomy" id="46182"/>
    <lineage>
        <taxon>Bacteria</taxon>
        <taxon>Bacillati</taxon>
        <taxon>Actinomycetota</taxon>
        <taxon>Actinomycetes</taxon>
        <taxon>Streptosporangiales</taxon>
        <taxon>Streptosporangiaceae</taxon>
        <taxon>Nonomuraea</taxon>
    </lineage>
</organism>
<keyword evidence="9" id="KW-1185">Reference proteome</keyword>
<evidence type="ECO:0000313" key="9">
    <source>
        <dbReference type="Proteomes" id="UP001589647"/>
    </source>
</evidence>
<dbReference type="InterPro" id="IPR012001">
    <property type="entry name" value="Thiamin_PyroP_enz_TPP-bd_dom"/>
</dbReference>
<dbReference type="CDD" id="cd02002">
    <property type="entry name" value="TPP_BFDC"/>
    <property type="match status" value="1"/>
</dbReference>
<comment type="similarity">
    <text evidence="2 4">Belongs to the TPP enzyme family.</text>
</comment>
<evidence type="ECO:0000256" key="4">
    <source>
        <dbReference type="RuleBase" id="RU362132"/>
    </source>
</evidence>
<feature type="domain" description="Thiamine pyrophosphate enzyme central" evidence="5">
    <location>
        <begin position="190"/>
        <end position="326"/>
    </location>
</feature>
<dbReference type="InterPro" id="IPR011766">
    <property type="entry name" value="TPP_enzyme_TPP-bd"/>
</dbReference>
<dbReference type="InterPro" id="IPR012000">
    <property type="entry name" value="Thiamin_PyroP_enz_cen_dom"/>
</dbReference>
<proteinExistence type="inferred from homology"/>
<feature type="domain" description="Thiamine pyrophosphate enzyme TPP-binding" evidence="6">
    <location>
        <begin position="393"/>
        <end position="538"/>
    </location>
</feature>
<dbReference type="SUPFAM" id="SSF52518">
    <property type="entry name" value="Thiamin diphosphate-binding fold (THDP-binding)"/>
    <property type="match status" value="2"/>
</dbReference>
<keyword evidence="3 4" id="KW-0786">Thiamine pyrophosphate</keyword>
<comment type="caution">
    <text evidence="8">The sequence shown here is derived from an EMBL/GenBank/DDBJ whole genome shotgun (WGS) entry which is preliminary data.</text>
</comment>
<dbReference type="PANTHER" id="PTHR18968:SF13">
    <property type="entry name" value="ACETOLACTATE SYNTHASE CATALYTIC SUBUNIT, MITOCHONDRIAL"/>
    <property type="match status" value="1"/>
</dbReference>
<evidence type="ECO:0000259" key="6">
    <source>
        <dbReference type="Pfam" id="PF02775"/>
    </source>
</evidence>
<dbReference type="CDD" id="cd07035">
    <property type="entry name" value="TPP_PYR_POX_like"/>
    <property type="match status" value="1"/>
</dbReference>
<comment type="cofactor">
    <cofactor evidence="1">
        <name>thiamine diphosphate</name>
        <dbReference type="ChEBI" id="CHEBI:58937"/>
    </cofactor>
</comment>
<dbReference type="InterPro" id="IPR029035">
    <property type="entry name" value="DHS-like_NAD/FAD-binding_dom"/>
</dbReference>
<evidence type="ECO:0000256" key="1">
    <source>
        <dbReference type="ARBA" id="ARBA00001964"/>
    </source>
</evidence>
<dbReference type="PANTHER" id="PTHR18968">
    <property type="entry name" value="THIAMINE PYROPHOSPHATE ENZYMES"/>
    <property type="match status" value="1"/>
</dbReference>
<dbReference type="PROSITE" id="PS00187">
    <property type="entry name" value="TPP_ENZYMES"/>
    <property type="match status" value="1"/>
</dbReference>
<dbReference type="Gene3D" id="3.40.50.1220">
    <property type="entry name" value="TPP-binding domain"/>
    <property type="match status" value="1"/>
</dbReference>
<name>A0ABV5IR29_9ACTN</name>
<dbReference type="InterPro" id="IPR000399">
    <property type="entry name" value="TPP-bd_CS"/>
</dbReference>
<dbReference type="SUPFAM" id="SSF52467">
    <property type="entry name" value="DHS-like NAD/FAD-binding domain"/>
    <property type="match status" value="1"/>
</dbReference>
<reference evidence="8 9" key="1">
    <citation type="submission" date="2024-09" db="EMBL/GenBank/DDBJ databases">
        <authorList>
            <person name="Sun Q."/>
            <person name="Mori K."/>
        </authorList>
    </citation>
    <scope>NUCLEOTIDE SEQUENCE [LARGE SCALE GENOMIC DNA]</scope>
    <source>
        <strain evidence="8 9">CCM 3426</strain>
    </source>
</reference>
<dbReference type="InterPro" id="IPR045229">
    <property type="entry name" value="TPP_enz"/>
</dbReference>
<dbReference type="Pfam" id="PF00205">
    <property type="entry name" value="TPP_enzyme_M"/>
    <property type="match status" value="1"/>
</dbReference>
<accession>A0ABV5IR29</accession>
<feature type="domain" description="Thiamine pyrophosphate enzyme N-terminal TPP-binding" evidence="7">
    <location>
        <begin position="5"/>
        <end position="113"/>
    </location>
</feature>
<dbReference type="EMBL" id="JBHMEI010000044">
    <property type="protein sequence ID" value="MFB9207021.1"/>
    <property type="molecule type" value="Genomic_DNA"/>
</dbReference>
<dbReference type="Proteomes" id="UP001589647">
    <property type="component" value="Unassembled WGS sequence"/>
</dbReference>
<protein>
    <submittedName>
        <fullName evidence="8">Thiamine pyrophosphate-binding protein</fullName>
    </submittedName>
</protein>
<dbReference type="Pfam" id="PF02776">
    <property type="entry name" value="TPP_enzyme_N"/>
    <property type="match status" value="1"/>
</dbReference>
<gene>
    <name evidence="8" type="ORF">ACFFV7_37920</name>
</gene>
<evidence type="ECO:0000313" key="8">
    <source>
        <dbReference type="EMBL" id="MFB9207021.1"/>
    </source>
</evidence>
<dbReference type="Pfam" id="PF02775">
    <property type="entry name" value="TPP_enzyme_C"/>
    <property type="match status" value="1"/>
</dbReference>